<dbReference type="OrthoDB" id="9796680at2"/>
<organism evidence="2 3">
    <name type="scientific">Orenia metallireducens</name>
    <dbReference type="NCBI Taxonomy" id="1413210"/>
    <lineage>
        <taxon>Bacteria</taxon>
        <taxon>Bacillati</taxon>
        <taxon>Bacillota</taxon>
        <taxon>Clostridia</taxon>
        <taxon>Halanaerobiales</taxon>
        <taxon>Halobacteroidaceae</taxon>
        <taxon>Orenia</taxon>
    </lineage>
</organism>
<dbReference type="Proteomes" id="UP000219573">
    <property type="component" value="Unassembled WGS sequence"/>
</dbReference>
<evidence type="ECO:0000313" key="3">
    <source>
        <dbReference type="Proteomes" id="UP000219573"/>
    </source>
</evidence>
<comment type="similarity">
    <text evidence="1">Belongs to the RutC family.</text>
</comment>
<evidence type="ECO:0000256" key="1">
    <source>
        <dbReference type="ARBA" id="ARBA00010552"/>
    </source>
</evidence>
<dbReference type="PANTHER" id="PTHR11803">
    <property type="entry name" value="2-IMINOBUTANOATE/2-IMINOPROPANOATE DEAMINASE RIDA"/>
    <property type="match status" value="1"/>
</dbReference>
<sequence length="123" mass="14069">MLKKVALHKVEEWTYSAYVVAGDFIYTAHIGGVRDEQGNKLDTIEEQTKQSLENLKAILEQEGVTLNDVVKTTVYLKNIDDFKSMRDIYRDYFSDGYPARMTATTEFIEDDCLIQVVAVAYKS</sequence>
<dbReference type="SUPFAM" id="SSF55298">
    <property type="entry name" value="YjgF-like"/>
    <property type="match status" value="1"/>
</dbReference>
<reference evidence="3" key="1">
    <citation type="submission" date="2017-09" db="EMBL/GenBank/DDBJ databases">
        <authorList>
            <person name="Varghese N."/>
            <person name="Submissions S."/>
        </authorList>
    </citation>
    <scope>NUCLEOTIDE SEQUENCE [LARGE SCALE GENOMIC DNA]</scope>
    <source>
        <strain evidence="3">MSL47</strain>
    </source>
</reference>
<keyword evidence="3" id="KW-1185">Reference proteome</keyword>
<dbReference type="InterPro" id="IPR006175">
    <property type="entry name" value="YjgF/YER057c/UK114"/>
</dbReference>
<evidence type="ECO:0000313" key="2">
    <source>
        <dbReference type="EMBL" id="SNY38845.1"/>
    </source>
</evidence>
<dbReference type="GO" id="GO:0005829">
    <property type="term" value="C:cytosol"/>
    <property type="evidence" value="ECO:0007669"/>
    <property type="project" value="TreeGrafter"/>
</dbReference>
<dbReference type="GO" id="GO:0019239">
    <property type="term" value="F:deaminase activity"/>
    <property type="evidence" value="ECO:0007669"/>
    <property type="project" value="TreeGrafter"/>
</dbReference>
<proteinExistence type="inferred from homology"/>
<dbReference type="AlphaFoldDB" id="A0A285HT39"/>
<dbReference type="RefSeq" id="WP_097018831.1">
    <property type="nucleotide sequence ID" value="NZ_OBDZ01000024.1"/>
</dbReference>
<gene>
    <name evidence="2" type="ORF">SAMN06265827_12432</name>
</gene>
<dbReference type="CDD" id="cd00448">
    <property type="entry name" value="YjgF_YER057c_UK114_family"/>
    <property type="match status" value="1"/>
</dbReference>
<dbReference type="InterPro" id="IPR035959">
    <property type="entry name" value="RutC-like_sf"/>
</dbReference>
<dbReference type="EMBL" id="OBDZ01000024">
    <property type="protein sequence ID" value="SNY38845.1"/>
    <property type="molecule type" value="Genomic_DNA"/>
</dbReference>
<dbReference type="PANTHER" id="PTHR11803:SF58">
    <property type="entry name" value="PROTEIN HMF1-RELATED"/>
    <property type="match status" value="1"/>
</dbReference>
<dbReference type="Pfam" id="PF01042">
    <property type="entry name" value="Ribonuc_L-PSP"/>
    <property type="match status" value="1"/>
</dbReference>
<protein>
    <submittedName>
        <fullName evidence="2">2-iminobutanoate/2-iminopropanoate deaminase</fullName>
    </submittedName>
</protein>
<name>A0A285HT39_9FIRM</name>
<dbReference type="Gene3D" id="3.30.1330.40">
    <property type="entry name" value="RutC-like"/>
    <property type="match status" value="1"/>
</dbReference>
<accession>A0A285HT39</accession>